<comment type="caution">
    <text evidence="4">The sequence shown here is derived from an EMBL/GenBank/DDBJ whole genome shotgun (WGS) entry which is preliminary data.</text>
</comment>
<evidence type="ECO:0000256" key="2">
    <source>
        <dbReference type="ARBA" id="ARBA00022679"/>
    </source>
</evidence>
<sequence length="280" mass="30693">MDKPPRLTDITALRRNRKNRLNPKALFLHEEAAFEIQERLNEVNRAFKTPAIIAPFSNIWSDSFPGAKIIADDDTLSLKQGDHDLVIHAMSLHWSNDPVGQLIQCKRALTPDGLFIAIFPGGQTLNELRSVLATAEIGVSSGLSPRIAPMSEIRSIGALLQRAGFALPVADSISLHTSYATAWDLMRELRAMGEGNALAARKKTASRRQMFNEAAMLYEQEYSDDTGRIPATFELICLTGWAPHDSQPQPLRPGSAKARLADALSTVETKAGDLSKPSSH</sequence>
<name>A0ABX2IT50_9RHOB</name>
<dbReference type="InterPro" id="IPR050602">
    <property type="entry name" value="Malonyl-ACP_OMT"/>
</dbReference>
<gene>
    <name evidence="4" type="ORF">HRQ87_01825</name>
</gene>
<dbReference type="Pfam" id="PF08241">
    <property type="entry name" value="Methyltransf_11"/>
    <property type="match status" value="1"/>
</dbReference>
<dbReference type="GO" id="GO:0008168">
    <property type="term" value="F:methyltransferase activity"/>
    <property type="evidence" value="ECO:0007669"/>
    <property type="project" value="UniProtKB-KW"/>
</dbReference>
<dbReference type="PANTHER" id="PTHR13090:SF1">
    <property type="entry name" value="ARGININE-HYDROXYLASE NDUFAF5, MITOCHONDRIAL"/>
    <property type="match status" value="1"/>
</dbReference>
<dbReference type="Gene3D" id="3.40.50.150">
    <property type="entry name" value="Vaccinia Virus protein VP39"/>
    <property type="match status" value="1"/>
</dbReference>
<keyword evidence="2" id="KW-0808">Transferase</keyword>
<dbReference type="Proteomes" id="UP000777935">
    <property type="component" value="Unassembled WGS sequence"/>
</dbReference>
<organism evidence="4 5">
    <name type="scientific">Parasulfitobacter algicola</name>
    <dbReference type="NCBI Taxonomy" id="2614809"/>
    <lineage>
        <taxon>Bacteria</taxon>
        <taxon>Pseudomonadati</taxon>
        <taxon>Pseudomonadota</taxon>
        <taxon>Alphaproteobacteria</taxon>
        <taxon>Rhodobacterales</taxon>
        <taxon>Roseobacteraceae</taxon>
        <taxon>Parasulfitobacter</taxon>
    </lineage>
</organism>
<keyword evidence="5" id="KW-1185">Reference proteome</keyword>
<accession>A0ABX2IT50</accession>
<evidence type="ECO:0000313" key="4">
    <source>
        <dbReference type="EMBL" id="NSX53529.1"/>
    </source>
</evidence>
<evidence type="ECO:0000259" key="3">
    <source>
        <dbReference type="Pfam" id="PF08241"/>
    </source>
</evidence>
<dbReference type="InterPro" id="IPR013216">
    <property type="entry name" value="Methyltransf_11"/>
</dbReference>
<dbReference type="SUPFAM" id="SSF53335">
    <property type="entry name" value="S-adenosyl-L-methionine-dependent methyltransferases"/>
    <property type="match status" value="1"/>
</dbReference>
<dbReference type="GO" id="GO:0032259">
    <property type="term" value="P:methylation"/>
    <property type="evidence" value="ECO:0007669"/>
    <property type="project" value="UniProtKB-KW"/>
</dbReference>
<keyword evidence="1 4" id="KW-0489">Methyltransferase</keyword>
<evidence type="ECO:0000313" key="5">
    <source>
        <dbReference type="Proteomes" id="UP000777935"/>
    </source>
</evidence>
<feature type="domain" description="Methyltransferase type 11" evidence="3">
    <location>
        <begin position="69"/>
        <end position="116"/>
    </location>
</feature>
<dbReference type="EMBL" id="JABUFE010000001">
    <property type="protein sequence ID" value="NSX53529.1"/>
    <property type="molecule type" value="Genomic_DNA"/>
</dbReference>
<protein>
    <submittedName>
        <fullName evidence="4">Methyltransferase domain-containing protein</fullName>
    </submittedName>
</protein>
<evidence type="ECO:0000256" key="1">
    <source>
        <dbReference type="ARBA" id="ARBA00022603"/>
    </source>
</evidence>
<dbReference type="InterPro" id="IPR029063">
    <property type="entry name" value="SAM-dependent_MTases_sf"/>
</dbReference>
<proteinExistence type="predicted"/>
<dbReference type="PANTHER" id="PTHR13090">
    <property type="entry name" value="ARGININE-HYDROXYLASE NDUFAF5, MITOCHONDRIAL"/>
    <property type="match status" value="1"/>
</dbReference>
<reference evidence="4 5" key="1">
    <citation type="submission" date="2020-06" db="EMBL/GenBank/DDBJ databases">
        <title>Sulfitobacter algicola sp. nov., isolated from green algae.</title>
        <authorList>
            <person name="Wang C."/>
        </authorList>
    </citation>
    <scope>NUCLEOTIDE SEQUENCE [LARGE SCALE GENOMIC DNA]</scope>
    <source>
        <strain evidence="4 5">1151</strain>
    </source>
</reference>
<dbReference type="RefSeq" id="WP_174134642.1">
    <property type="nucleotide sequence ID" value="NZ_JABUFE010000001.1"/>
</dbReference>